<protein>
    <submittedName>
        <fullName evidence="1">Uncharacterized protein</fullName>
    </submittedName>
</protein>
<keyword evidence="2" id="KW-1185">Reference proteome</keyword>
<proteinExistence type="predicted"/>
<sequence length="61" mass="6547">MKYQFIGGKIGVKTRGSGEISAKGWKNTQSILLFEINACAKNSDPYNAAPSTGNNVNNITK</sequence>
<name>A0ABX9NUC2_9GAMM</name>
<reference evidence="1 2" key="1">
    <citation type="submission" date="2018-09" db="EMBL/GenBank/DDBJ databases">
        <authorList>
            <person name="Le Fleche-Mateos A."/>
        </authorList>
    </citation>
    <scope>NUCLEOTIDE SEQUENCE [LARGE SCALE GENOMIC DNA]</scope>
    <source>
        <strain evidence="1 2">DSM 30078</strain>
    </source>
</reference>
<accession>A0ABX9NUC2</accession>
<evidence type="ECO:0000313" key="2">
    <source>
        <dbReference type="Proteomes" id="UP000284119"/>
    </source>
</evidence>
<gene>
    <name evidence="1" type="ORF">D5396_22270</name>
</gene>
<organism evidence="1 2">
    <name type="scientific">Rahnella inusitata</name>
    <dbReference type="NCBI Taxonomy" id="58169"/>
    <lineage>
        <taxon>Bacteria</taxon>
        <taxon>Pseudomonadati</taxon>
        <taxon>Pseudomonadota</taxon>
        <taxon>Gammaproteobacteria</taxon>
        <taxon>Enterobacterales</taxon>
        <taxon>Yersiniaceae</taxon>
        <taxon>Rahnella</taxon>
    </lineage>
</organism>
<dbReference type="EMBL" id="RAHG01000021">
    <property type="protein sequence ID" value="RJT08798.1"/>
    <property type="molecule type" value="Genomic_DNA"/>
</dbReference>
<evidence type="ECO:0000313" key="1">
    <source>
        <dbReference type="EMBL" id="RJT08798.1"/>
    </source>
</evidence>
<dbReference type="Proteomes" id="UP000284119">
    <property type="component" value="Unassembled WGS sequence"/>
</dbReference>
<comment type="caution">
    <text evidence="1">The sequence shown here is derived from an EMBL/GenBank/DDBJ whole genome shotgun (WGS) entry which is preliminary data.</text>
</comment>